<feature type="region of interest" description="Disordered" evidence="2">
    <location>
        <begin position="432"/>
        <end position="455"/>
    </location>
</feature>
<dbReference type="OrthoDB" id="8162887at2"/>
<proteinExistence type="predicted"/>
<dbReference type="Proteomes" id="UP000037822">
    <property type="component" value="Unassembled WGS sequence"/>
</dbReference>
<evidence type="ECO:0000256" key="1">
    <source>
        <dbReference type="SAM" id="Coils"/>
    </source>
</evidence>
<feature type="region of interest" description="Disordered" evidence="2">
    <location>
        <begin position="568"/>
        <end position="587"/>
    </location>
</feature>
<keyword evidence="6" id="KW-1185">Reference proteome</keyword>
<feature type="compositionally biased region" description="Low complexity" evidence="2">
    <location>
        <begin position="441"/>
        <end position="452"/>
    </location>
</feature>
<evidence type="ECO:0000313" key="5">
    <source>
        <dbReference type="EMBL" id="KPH80807.1"/>
    </source>
</evidence>
<evidence type="ECO:0000259" key="4">
    <source>
        <dbReference type="Pfam" id="PF03432"/>
    </source>
</evidence>
<dbReference type="AlphaFoldDB" id="A0A0N1FEN1"/>
<gene>
    <name evidence="5" type="ORF">AE618_11300</name>
</gene>
<dbReference type="InterPro" id="IPR005094">
    <property type="entry name" value="Endonuclease_MobA/VirD2"/>
</dbReference>
<name>A0A0N1FEN1_9HYPH</name>
<keyword evidence="1" id="KW-0175">Coiled coil</keyword>
<dbReference type="RefSeq" id="WP_054209167.1">
    <property type="nucleotide sequence ID" value="NZ_LGSZ01000037.1"/>
</dbReference>
<evidence type="ECO:0000256" key="3">
    <source>
        <dbReference type="SAM" id="Phobius"/>
    </source>
</evidence>
<dbReference type="EMBL" id="LGSZ01000037">
    <property type="protein sequence ID" value="KPH80807.1"/>
    <property type="molecule type" value="Genomic_DNA"/>
</dbReference>
<evidence type="ECO:0000256" key="2">
    <source>
        <dbReference type="SAM" id="MobiDB-lite"/>
    </source>
</evidence>
<dbReference type="Pfam" id="PF03432">
    <property type="entry name" value="Relaxase"/>
    <property type="match status" value="1"/>
</dbReference>
<evidence type="ECO:0000313" key="6">
    <source>
        <dbReference type="Proteomes" id="UP000037822"/>
    </source>
</evidence>
<sequence length="587" mass="64720">MIVREQFRRAGGLAEHLARLDTNKSVTLRADLGRGLPVDIKQALVVLAGISRTNPRTKRHFIHFKISPAKTDERSIQRALALIEKEYGIDSRSPRLVVEHEKGDRPNHFHVVYSVVDLSTGRAVSSEGNYLKDETISRLLELELGEAITPGPRHVEVVEILRERDQVVEAAALAGVEAARPGARLRSTTRRQLERVGVDADAAGAQIYQLWNDVDGEREAFRRRLGEAGFDIVMGHSVLVALHRVSGGEIPLRRILNEHSKAAGMPLGLVKQSFDDLFEDSETLDLIKGERRRPHITAARAATDQELLRLGREALVDGDPVQAAKAYGALAARRAQHEVDLRRAHKEAEAEIRREKTRLVSVRRQRVERAFRAAAIFDARRMRQIAFGAAAAGALLAGGGLGVALLAGGFAVGLLPTYETARALARQARLDRKSNSKPVKAAVNNNSAESSSQVPLFKSRDDHRVAAVYFDLVLAAQRRRLTSREASVAKAARQVLRPITAATVGMLAKRRDANVIRRQLRLHTPVAHGDRCDVARVFRSQGHRTVADGLDPTTALIMQVVANAQARPDEQEVVEAKHDVRGRDRGR</sequence>
<keyword evidence="3" id="KW-0812">Transmembrane</keyword>
<dbReference type="PATRIC" id="fig|1526658.3.peg.2569"/>
<accession>A0A0N1FEN1</accession>
<protein>
    <recommendedName>
        <fullName evidence="4">MobA/VirD2-like nuclease domain-containing protein</fullName>
    </recommendedName>
</protein>
<feature type="coiled-coil region" evidence="1">
    <location>
        <begin position="338"/>
        <end position="365"/>
    </location>
</feature>
<keyword evidence="3" id="KW-1133">Transmembrane helix</keyword>
<organism evidence="5 6">
    <name type="scientific">Bosea vaviloviae</name>
    <dbReference type="NCBI Taxonomy" id="1526658"/>
    <lineage>
        <taxon>Bacteria</taxon>
        <taxon>Pseudomonadati</taxon>
        <taxon>Pseudomonadota</taxon>
        <taxon>Alphaproteobacteria</taxon>
        <taxon>Hyphomicrobiales</taxon>
        <taxon>Boseaceae</taxon>
        <taxon>Bosea</taxon>
    </lineage>
</organism>
<reference evidence="5 6" key="1">
    <citation type="submission" date="2015-07" db="EMBL/GenBank/DDBJ databases">
        <title>Whole genome sequencing of Bosea vaviloviae isolated from cave pool.</title>
        <authorList>
            <person name="Tan N.E.H."/>
            <person name="Lee Y.P."/>
            <person name="Gan H.M."/>
            <person name="Barton H."/>
            <person name="Savka M.A."/>
        </authorList>
    </citation>
    <scope>NUCLEOTIDE SEQUENCE [LARGE SCALE GENOMIC DNA]</scope>
    <source>
        <strain evidence="5 6">SD260</strain>
    </source>
</reference>
<comment type="caution">
    <text evidence="5">The sequence shown here is derived from an EMBL/GenBank/DDBJ whole genome shotgun (WGS) entry which is preliminary data.</text>
</comment>
<feature type="domain" description="MobA/VirD2-like nuclease" evidence="4">
    <location>
        <begin position="36"/>
        <end position="145"/>
    </location>
</feature>
<feature type="transmembrane region" description="Helical" evidence="3">
    <location>
        <begin position="385"/>
        <end position="415"/>
    </location>
</feature>
<keyword evidence="3" id="KW-0472">Membrane</keyword>